<evidence type="ECO:0000313" key="4">
    <source>
        <dbReference type="Proteomes" id="UP000017118"/>
    </source>
</evidence>
<dbReference type="SUPFAM" id="SSF51161">
    <property type="entry name" value="Trimeric LpxA-like enzymes"/>
    <property type="match status" value="1"/>
</dbReference>
<dbReference type="KEGG" id="csb:CLSA_c10610"/>
<keyword evidence="4" id="KW-1185">Reference proteome</keyword>
<evidence type="ECO:0000256" key="2">
    <source>
        <dbReference type="ARBA" id="ARBA00022679"/>
    </source>
</evidence>
<dbReference type="Gene3D" id="2.160.10.10">
    <property type="entry name" value="Hexapeptide repeat proteins"/>
    <property type="match status" value="1"/>
</dbReference>
<gene>
    <name evidence="3" type="ORF">CLSA_c10610</name>
</gene>
<dbReference type="PATRIC" id="fig|1345695.10.peg.3275"/>
<reference evidence="3 4" key="1">
    <citation type="journal article" date="2013" name="Genome Announc.">
        <title>Complete Genome Sequence of the Solvent Producer Clostridium saccharobutylicum NCP262 (DSM 13864).</title>
        <authorList>
            <person name="Poehlein A."/>
            <person name="Hartwich K."/>
            <person name="Krabben P."/>
            <person name="Ehrenreich A."/>
            <person name="Liebl W."/>
            <person name="Durre P."/>
            <person name="Gottschalk G."/>
            <person name="Daniel R."/>
        </authorList>
    </citation>
    <scope>NUCLEOTIDE SEQUENCE [LARGE SCALE GENOMIC DNA]</scope>
    <source>
        <strain evidence="3">DSM 13864</strain>
    </source>
</reference>
<dbReference type="GeneID" id="55473580"/>
<sequence>MNKINNLLNEVECIVNNGITKEGVIKILNTLKCSFPIEILDELKLYGDYLPKNQEIGFSQEKRYLHFLWDALDKSPMCLAANFSIPFRRILANKLFKSCGKNFVAEENVRFNVPDNIEIGDDVFLNRGVFLDSKGGVILGDSIVITEGVTIFTHSHTEDDHELRTYAPVIVKDYAKIYSNSTILPGVTIGKQSIVAACSLLDKNVEDNALVGGVPAKVIRGRKNLDKNEEELNHIWFYNNEFQK</sequence>
<dbReference type="HOGENOM" id="CLU_1154978_0_0_9"/>
<dbReference type="InterPro" id="IPR011004">
    <property type="entry name" value="Trimer_LpxA-like_sf"/>
</dbReference>
<dbReference type="GO" id="GO:0008374">
    <property type="term" value="F:O-acyltransferase activity"/>
    <property type="evidence" value="ECO:0007669"/>
    <property type="project" value="TreeGrafter"/>
</dbReference>
<dbReference type="PANTHER" id="PTHR23416">
    <property type="entry name" value="SIALIC ACID SYNTHASE-RELATED"/>
    <property type="match status" value="1"/>
</dbReference>
<organism evidence="3 4">
    <name type="scientific">Clostridium saccharobutylicum DSM 13864</name>
    <dbReference type="NCBI Taxonomy" id="1345695"/>
    <lineage>
        <taxon>Bacteria</taxon>
        <taxon>Bacillati</taxon>
        <taxon>Bacillota</taxon>
        <taxon>Clostridia</taxon>
        <taxon>Eubacteriales</taxon>
        <taxon>Clostridiaceae</taxon>
        <taxon>Clostridium</taxon>
    </lineage>
</organism>
<dbReference type="OrthoDB" id="9801697at2"/>
<dbReference type="Proteomes" id="UP000017118">
    <property type="component" value="Chromosome"/>
</dbReference>
<dbReference type="InterPro" id="IPR051159">
    <property type="entry name" value="Hexapeptide_acetyltransf"/>
</dbReference>
<evidence type="ECO:0000256" key="1">
    <source>
        <dbReference type="ARBA" id="ARBA00007274"/>
    </source>
</evidence>
<dbReference type="RefSeq" id="WP_022744351.1">
    <property type="nucleotide sequence ID" value="NC_022571.1"/>
</dbReference>
<proteinExistence type="inferred from homology"/>
<comment type="similarity">
    <text evidence="1">Belongs to the transferase hexapeptide repeat family.</text>
</comment>
<name>U5MNI1_CLOSA</name>
<dbReference type="AlphaFoldDB" id="U5MNI1"/>
<evidence type="ECO:0000313" key="3">
    <source>
        <dbReference type="EMBL" id="AGX42068.1"/>
    </source>
</evidence>
<dbReference type="EMBL" id="CP006721">
    <property type="protein sequence ID" value="AGX42068.1"/>
    <property type="molecule type" value="Genomic_DNA"/>
</dbReference>
<accession>U5MNI1</accession>
<dbReference type="eggNOG" id="COG0110">
    <property type="taxonomic scope" value="Bacteria"/>
</dbReference>
<keyword evidence="2 3" id="KW-0808">Transferase</keyword>
<protein>
    <submittedName>
        <fullName evidence="3">Hexapeptide repeat-containing transferase</fullName>
    </submittedName>
</protein>
<dbReference type="GO" id="GO:0005829">
    <property type="term" value="C:cytosol"/>
    <property type="evidence" value="ECO:0007669"/>
    <property type="project" value="TreeGrafter"/>
</dbReference>
<dbReference type="CDD" id="cd04647">
    <property type="entry name" value="LbH_MAT_like"/>
    <property type="match status" value="1"/>
</dbReference>
<dbReference type="PANTHER" id="PTHR23416:SF23">
    <property type="entry name" value="ACETYLTRANSFERASE C18B11.09C-RELATED"/>
    <property type="match status" value="1"/>
</dbReference>